<evidence type="ECO:0000256" key="3">
    <source>
        <dbReference type="SAM" id="SignalP"/>
    </source>
</evidence>
<dbReference type="InterPro" id="IPR021109">
    <property type="entry name" value="Peptidase_aspartic_dom_sf"/>
</dbReference>
<organism evidence="5 6">
    <name type="scientific">Elasticomyces elasticus</name>
    <dbReference type="NCBI Taxonomy" id="574655"/>
    <lineage>
        <taxon>Eukaryota</taxon>
        <taxon>Fungi</taxon>
        <taxon>Dikarya</taxon>
        <taxon>Ascomycota</taxon>
        <taxon>Pezizomycotina</taxon>
        <taxon>Dothideomycetes</taxon>
        <taxon>Dothideomycetidae</taxon>
        <taxon>Mycosphaerellales</taxon>
        <taxon>Teratosphaeriaceae</taxon>
        <taxon>Elasticomyces</taxon>
    </lineage>
</organism>
<keyword evidence="2" id="KW-1133">Transmembrane helix</keyword>
<feature type="transmembrane region" description="Helical" evidence="2">
    <location>
        <begin position="413"/>
        <end position="437"/>
    </location>
</feature>
<protein>
    <recommendedName>
        <fullName evidence="4">Peptidase A1 domain-containing protein</fullName>
    </recommendedName>
</protein>
<dbReference type="Pfam" id="PF00026">
    <property type="entry name" value="Asp"/>
    <property type="match status" value="1"/>
</dbReference>
<dbReference type="InterPro" id="IPR033121">
    <property type="entry name" value="PEPTIDASE_A1"/>
</dbReference>
<name>A0AAN7W1Q6_9PEZI</name>
<feature type="domain" description="Peptidase A1" evidence="4">
    <location>
        <begin position="44"/>
        <end position="372"/>
    </location>
</feature>
<dbReference type="EMBL" id="JAVRQU010000015">
    <property type="protein sequence ID" value="KAK5694664.1"/>
    <property type="molecule type" value="Genomic_DNA"/>
</dbReference>
<dbReference type="PROSITE" id="PS51767">
    <property type="entry name" value="PEPTIDASE_A1"/>
    <property type="match status" value="1"/>
</dbReference>
<dbReference type="SUPFAM" id="SSF50630">
    <property type="entry name" value="Acid proteases"/>
    <property type="match status" value="1"/>
</dbReference>
<evidence type="ECO:0000256" key="2">
    <source>
        <dbReference type="SAM" id="Phobius"/>
    </source>
</evidence>
<proteinExistence type="predicted"/>
<keyword evidence="2" id="KW-0812">Transmembrane</keyword>
<dbReference type="Gene3D" id="2.40.70.10">
    <property type="entry name" value="Acid Proteases"/>
    <property type="match status" value="2"/>
</dbReference>
<evidence type="ECO:0000313" key="5">
    <source>
        <dbReference type="EMBL" id="KAK5694664.1"/>
    </source>
</evidence>
<evidence type="ECO:0000259" key="4">
    <source>
        <dbReference type="PROSITE" id="PS51767"/>
    </source>
</evidence>
<comment type="caution">
    <text evidence="5">The sequence shown here is derived from an EMBL/GenBank/DDBJ whole genome shotgun (WGS) entry which is preliminary data.</text>
</comment>
<dbReference type="Gene3D" id="1.20.5.510">
    <property type="entry name" value="Single helix bin"/>
    <property type="match status" value="1"/>
</dbReference>
<feature type="signal peptide" evidence="3">
    <location>
        <begin position="1"/>
        <end position="19"/>
    </location>
</feature>
<gene>
    <name evidence="5" type="ORF">LTR97_009254</name>
</gene>
<dbReference type="AlphaFoldDB" id="A0AAN7W1Q6"/>
<dbReference type="Proteomes" id="UP001310594">
    <property type="component" value="Unassembled WGS sequence"/>
</dbReference>
<feature type="chain" id="PRO_5043034828" description="Peptidase A1 domain-containing protein" evidence="3">
    <location>
        <begin position="20"/>
        <end position="507"/>
    </location>
</feature>
<accession>A0AAN7W1Q6</accession>
<keyword evidence="3" id="KW-0732">Signal</keyword>
<feature type="region of interest" description="Disordered" evidence="1">
    <location>
        <begin position="474"/>
        <end position="507"/>
    </location>
</feature>
<evidence type="ECO:0000256" key="1">
    <source>
        <dbReference type="SAM" id="MobiDB-lite"/>
    </source>
</evidence>
<sequence length="507" mass="53107">MRCITAALICTYCISQAQAQCDIPPLALAWTNTTVTADGLGVTRGVEMGIGTPNQIFALRPYTALNNTRVNNVADCGSVSNDTCIGGQGGVFSSPASSSYSVSIKGNWNGSEVDEEDSTGSYVYFNDKVSFLSAASVYGFPVVMESEPDGGSISGLPIGSNSSFLLAAVKGGVAPSQVVGLWPGSRSLAPVDGLMVVGGYDSSRVAGNFTTFAVSDASSRLPCPLQVNVTGLTFAGWSLLNGSDTMTACVEPYKQKFVFTPAIANSFARFTGQNSTAIKGMGYNSTNPPLGELVVTLSNGYTTTISNSELFALRRGSDQYGRYAITNASVVEAGISDNRDEDESTQTPTLGGLFLTFNYLVIDYENDEFRMAPAVASSQDTEASLETFCTPTPTQLAPPPASPAPAPRHSTNIGAIVGGVVGGVVVLIAAAVALFLYRRQLRKRRQQPPIAEMASPAAMSPRSMSDVYTLRSPTTWGSVDASGADKPQAAVHEMAATGQPAEMEVPR</sequence>
<evidence type="ECO:0000313" key="6">
    <source>
        <dbReference type="Proteomes" id="UP001310594"/>
    </source>
</evidence>
<reference evidence="5" key="1">
    <citation type="submission" date="2023-08" db="EMBL/GenBank/DDBJ databases">
        <title>Black Yeasts Isolated from many extreme environments.</title>
        <authorList>
            <person name="Coleine C."/>
            <person name="Stajich J.E."/>
            <person name="Selbmann L."/>
        </authorList>
    </citation>
    <scope>NUCLEOTIDE SEQUENCE</scope>
    <source>
        <strain evidence="5">CCFEE 5810</strain>
    </source>
</reference>
<keyword evidence="2" id="KW-0472">Membrane</keyword>